<name>A0A9Q1FSY5_SYNKA</name>
<gene>
    <name evidence="1" type="ORF">SKAU_G00141570</name>
</gene>
<dbReference type="Proteomes" id="UP001152622">
    <property type="component" value="Chromosome 4"/>
</dbReference>
<evidence type="ECO:0000313" key="2">
    <source>
        <dbReference type="Proteomes" id="UP001152622"/>
    </source>
</evidence>
<organism evidence="1 2">
    <name type="scientific">Synaphobranchus kaupii</name>
    <name type="common">Kaup's arrowtooth eel</name>
    <dbReference type="NCBI Taxonomy" id="118154"/>
    <lineage>
        <taxon>Eukaryota</taxon>
        <taxon>Metazoa</taxon>
        <taxon>Chordata</taxon>
        <taxon>Craniata</taxon>
        <taxon>Vertebrata</taxon>
        <taxon>Euteleostomi</taxon>
        <taxon>Actinopterygii</taxon>
        <taxon>Neopterygii</taxon>
        <taxon>Teleostei</taxon>
        <taxon>Anguilliformes</taxon>
        <taxon>Synaphobranchidae</taxon>
        <taxon>Synaphobranchus</taxon>
    </lineage>
</organism>
<sequence length="121" mass="13424">MICLSSMGFGRIVRSVCHSLSLRAAARLSVSCCSANILAPARTRCLSRESRGRITQEVLSKKKQGRIKEQGADLPPPHLPWGLTLRRGWAYPCYSPLSGVRLRRGWAYPCYSPAEQHAITV</sequence>
<evidence type="ECO:0000313" key="1">
    <source>
        <dbReference type="EMBL" id="KAJ8365326.1"/>
    </source>
</evidence>
<comment type="caution">
    <text evidence="1">The sequence shown here is derived from an EMBL/GenBank/DDBJ whole genome shotgun (WGS) entry which is preliminary data.</text>
</comment>
<keyword evidence="2" id="KW-1185">Reference proteome</keyword>
<protein>
    <submittedName>
        <fullName evidence="1">Uncharacterized protein</fullName>
    </submittedName>
</protein>
<dbReference type="EMBL" id="JAINUF010000004">
    <property type="protein sequence ID" value="KAJ8365326.1"/>
    <property type="molecule type" value="Genomic_DNA"/>
</dbReference>
<accession>A0A9Q1FSY5</accession>
<reference evidence="1" key="1">
    <citation type="journal article" date="2023" name="Science">
        <title>Genome structures resolve the early diversification of teleost fishes.</title>
        <authorList>
            <person name="Parey E."/>
            <person name="Louis A."/>
            <person name="Montfort J."/>
            <person name="Bouchez O."/>
            <person name="Roques C."/>
            <person name="Iampietro C."/>
            <person name="Lluch J."/>
            <person name="Castinel A."/>
            <person name="Donnadieu C."/>
            <person name="Desvignes T."/>
            <person name="Floi Bucao C."/>
            <person name="Jouanno E."/>
            <person name="Wen M."/>
            <person name="Mejri S."/>
            <person name="Dirks R."/>
            <person name="Jansen H."/>
            <person name="Henkel C."/>
            <person name="Chen W.J."/>
            <person name="Zahm M."/>
            <person name="Cabau C."/>
            <person name="Klopp C."/>
            <person name="Thompson A.W."/>
            <person name="Robinson-Rechavi M."/>
            <person name="Braasch I."/>
            <person name="Lecointre G."/>
            <person name="Bobe J."/>
            <person name="Postlethwait J.H."/>
            <person name="Berthelot C."/>
            <person name="Roest Crollius H."/>
            <person name="Guiguen Y."/>
        </authorList>
    </citation>
    <scope>NUCLEOTIDE SEQUENCE</scope>
    <source>
        <strain evidence="1">WJC10195</strain>
    </source>
</reference>
<proteinExistence type="predicted"/>
<dbReference type="AlphaFoldDB" id="A0A9Q1FSY5"/>